<feature type="region of interest" description="Disordered" evidence="1">
    <location>
        <begin position="1"/>
        <end position="23"/>
    </location>
</feature>
<organism evidence="2 3">
    <name type="scientific">Cirrhinus molitorella</name>
    <name type="common">mud carp</name>
    <dbReference type="NCBI Taxonomy" id="172907"/>
    <lineage>
        <taxon>Eukaryota</taxon>
        <taxon>Metazoa</taxon>
        <taxon>Chordata</taxon>
        <taxon>Craniata</taxon>
        <taxon>Vertebrata</taxon>
        <taxon>Euteleostomi</taxon>
        <taxon>Actinopterygii</taxon>
        <taxon>Neopterygii</taxon>
        <taxon>Teleostei</taxon>
        <taxon>Ostariophysi</taxon>
        <taxon>Cypriniformes</taxon>
        <taxon>Cyprinidae</taxon>
        <taxon>Labeoninae</taxon>
        <taxon>Labeonini</taxon>
        <taxon>Cirrhinus</taxon>
    </lineage>
</organism>
<accession>A0ABR3NI39</accession>
<reference evidence="2 3" key="1">
    <citation type="submission" date="2023-09" db="EMBL/GenBank/DDBJ databases">
        <authorList>
            <person name="Wang M."/>
        </authorList>
    </citation>
    <scope>NUCLEOTIDE SEQUENCE [LARGE SCALE GENOMIC DNA]</scope>
    <source>
        <strain evidence="2">GT-2023</strain>
        <tissue evidence="2">Liver</tissue>
    </source>
</reference>
<dbReference type="Proteomes" id="UP001558613">
    <property type="component" value="Unassembled WGS sequence"/>
</dbReference>
<keyword evidence="3" id="KW-1185">Reference proteome</keyword>
<gene>
    <name evidence="2" type="ORF">QQF64_036283</name>
</gene>
<evidence type="ECO:0000256" key="1">
    <source>
        <dbReference type="SAM" id="MobiDB-lite"/>
    </source>
</evidence>
<sequence>MQERGVPGHEFHSNGTNGGLGKGWKNLDEGIDMKVVTMHHRHQSIRKLMREEYPNIIHQSDPWLVAKGVHRWEENGMEYKCYHKELTRDQQRMKKWLSMDSPVYKPLVEIVMDTCLLKDLEQMMLFKHTGMFMKKFDLQVV</sequence>
<evidence type="ECO:0000313" key="3">
    <source>
        <dbReference type="Proteomes" id="UP001558613"/>
    </source>
</evidence>
<proteinExistence type="predicted"/>
<feature type="compositionally biased region" description="Basic and acidic residues" evidence="1">
    <location>
        <begin position="1"/>
        <end position="12"/>
    </location>
</feature>
<name>A0ABR3NI39_9TELE</name>
<evidence type="ECO:0000313" key="2">
    <source>
        <dbReference type="EMBL" id="KAL1276660.1"/>
    </source>
</evidence>
<comment type="caution">
    <text evidence="2">The sequence shown here is derived from an EMBL/GenBank/DDBJ whole genome shotgun (WGS) entry which is preliminary data.</text>
</comment>
<protein>
    <submittedName>
        <fullName evidence="2">Uncharacterized protein</fullName>
    </submittedName>
</protein>
<dbReference type="PANTHER" id="PTHR31751">
    <property type="entry name" value="SI:CH211-108C17.2-RELATED-RELATED"/>
    <property type="match status" value="1"/>
</dbReference>
<dbReference type="PANTHER" id="PTHR31751:SF42">
    <property type="entry name" value="PROTEIN CBG10204"/>
    <property type="match status" value="1"/>
</dbReference>
<dbReference type="EMBL" id="JAYMGO010000004">
    <property type="protein sequence ID" value="KAL1276660.1"/>
    <property type="molecule type" value="Genomic_DNA"/>
</dbReference>